<feature type="domain" description="Acyltransferase MbtK/IucB-like conserved" evidence="6">
    <location>
        <begin position="633"/>
        <end position="680"/>
    </location>
</feature>
<name>A0ABR6SG50_ANAVA</name>
<evidence type="ECO:0000259" key="6">
    <source>
        <dbReference type="SMART" id="SM01006"/>
    </source>
</evidence>
<proteinExistence type="inferred from homology"/>
<dbReference type="Gene3D" id="6.10.250.3370">
    <property type="match status" value="1"/>
</dbReference>
<comment type="pathway">
    <text evidence="2">Siderophore biosynthesis.</text>
</comment>
<evidence type="ECO:0000256" key="5">
    <source>
        <dbReference type="ARBA" id="ARBA00031122"/>
    </source>
</evidence>
<comment type="similarity">
    <text evidence="3">Belongs to the IucA/IucC family.</text>
</comment>
<dbReference type="Pfam" id="PF06276">
    <property type="entry name" value="FhuF"/>
    <property type="match status" value="1"/>
</dbReference>
<sequence length="813" mass="94201">MQNLTQILQPQRWQTISQKLLAKMLSEFMYEEIIKPETIEQTPESTLYHLTLPGGIAYKFQAKKRLFDSYRVIPTSIQRRETSEFSPAFNPLQFVLDIHTAVGMTAETTAHLIKELSNTLLADAHIQTKKETQNIDLLTLDYPSLEGEMEGHPWITFNKGRIGFGYDDYLAHAPESKQPVSLFWIAVSSEHAQFNAISGLDYVTLIQEELGAENLAEFTAILEQRHLNPADYYFLPVHDWQWKNIITLLFVEEIATGAMIPLGYSQDKYLPQQSIRTFANISHPQKRYVKLPLSILNTLVYRGLPGDRTQVAPLVTEYVKSICDNDPFLKDECRLILPGEIASINYDHPYYSQLAGAPYQYKEMLGCLWRESVLVYTKADERPITLASLLHIDGSGKPFISQLVERSGLSLDEWLSCLFNTILPPLLHYLYRYGVVFSPHGENTILVLKDFVPHRLAMKDFVDDVNISRHSLPELETLTPQLKAVLLTEPPEGLCQFIFAGLFICHHRYLSDLLADYHNYPEHTFWTKVRQTILNYQSRFPEMQDRFELFNLLAPQFTKLCLNRNRLITYGYADDGDRPHAAAFGKVNNALYLVAEKATSVHLNSQKKPVNQTQSSCIFTYIDPEYGKEVSFRPVSYEQDVEMIYDWMQQKHLIPFWKLNISFAEFQEYLQKSLKADHKKLFIGSLDGEPVSYGIIYQVIKDNIRHYYPYQESDMGGHIAIGKREYFEKEYIFPIFRGSSALVFHLYETERLIIEPDSRNRIVIPTQEQCGFYIYDEVKLPHKKAALMILEREHFFQKLSDLKQISTEFCNTR</sequence>
<dbReference type="InterPro" id="IPR037455">
    <property type="entry name" value="LucA/IucC-like"/>
</dbReference>
<dbReference type="GeneID" id="58725593"/>
<evidence type="ECO:0000313" key="7">
    <source>
        <dbReference type="EMBL" id="MBC1305243.1"/>
    </source>
</evidence>
<dbReference type="InterPro" id="IPR007310">
    <property type="entry name" value="Aerobactin_biosyn_IucA/IucC_N"/>
</dbReference>
<protein>
    <recommendedName>
        <fullName evidence="4">Lysine N-acyltransferase MbtK</fullName>
    </recommendedName>
    <alternativeName>
        <fullName evidence="5">Mycobactin synthase protein K</fullName>
    </alternativeName>
</protein>
<dbReference type="PANTHER" id="PTHR34384:SF6">
    <property type="entry name" value="STAPHYLOFERRIN B SYNTHASE"/>
    <property type="match status" value="1"/>
</dbReference>
<gene>
    <name evidence="7" type="ORF">GNE12_25370</name>
</gene>
<dbReference type="PANTHER" id="PTHR34384">
    <property type="entry name" value="L-2,3-DIAMINOPROPANOATE--CITRATE LIGASE"/>
    <property type="match status" value="1"/>
</dbReference>
<dbReference type="RefSeq" id="WP_011319586.1">
    <property type="nucleotide sequence ID" value="NZ_JACKZP010000179.1"/>
</dbReference>
<dbReference type="SUPFAM" id="SSF55729">
    <property type="entry name" value="Acyl-CoA N-acyltransferases (Nat)"/>
    <property type="match status" value="1"/>
</dbReference>
<dbReference type="EMBL" id="JACKZP010000179">
    <property type="protein sequence ID" value="MBC1305243.1"/>
    <property type="molecule type" value="Genomic_DNA"/>
</dbReference>
<dbReference type="Pfam" id="PF13523">
    <property type="entry name" value="Acetyltransf_8"/>
    <property type="match status" value="1"/>
</dbReference>
<dbReference type="Gene3D" id="3.30.310.280">
    <property type="match status" value="1"/>
</dbReference>
<comment type="function">
    <text evidence="1">Acyltransferase required for the direct transfer of medium- to long-chain fatty acyl moieties from a carrier protein (MbtL) on to the epsilon-amino group of lysine residue in the mycobactin core.</text>
</comment>
<dbReference type="InterPro" id="IPR022770">
    <property type="entry name" value="IucA/IucC-like_C"/>
</dbReference>
<evidence type="ECO:0000256" key="2">
    <source>
        <dbReference type="ARBA" id="ARBA00004924"/>
    </source>
</evidence>
<dbReference type="Pfam" id="PF04183">
    <property type="entry name" value="IucA_IucC"/>
    <property type="match status" value="1"/>
</dbReference>
<accession>A0ABR6SG50</accession>
<dbReference type="InterPro" id="IPR019432">
    <property type="entry name" value="Acyltransferase_MbtK/IucB-like"/>
</dbReference>
<evidence type="ECO:0000256" key="1">
    <source>
        <dbReference type="ARBA" id="ARBA00003818"/>
    </source>
</evidence>
<organism evidence="7 8">
    <name type="scientific">Trichormus variabilis N2B</name>
    <dbReference type="NCBI Taxonomy" id="2681315"/>
    <lineage>
        <taxon>Bacteria</taxon>
        <taxon>Bacillati</taxon>
        <taxon>Cyanobacteriota</taxon>
        <taxon>Cyanophyceae</taxon>
        <taxon>Nostocales</taxon>
        <taxon>Nostocaceae</taxon>
        <taxon>Trichormus</taxon>
    </lineage>
</organism>
<dbReference type="Gene3D" id="3.40.630.30">
    <property type="match status" value="1"/>
</dbReference>
<keyword evidence="8" id="KW-1185">Reference proteome</keyword>
<reference evidence="7 8" key="1">
    <citation type="submission" date="2019-11" db="EMBL/GenBank/DDBJ databases">
        <title>Comparison of genomes from free-living endosymbiotic cyanobacteria isolated from Azolla.</title>
        <authorList>
            <person name="Thiel T."/>
            <person name="Pratte B."/>
        </authorList>
    </citation>
    <scope>NUCLEOTIDE SEQUENCE [LARGE SCALE GENOMIC DNA]</scope>
    <source>
        <strain evidence="7 8">N2B</strain>
    </source>
</reference>
<evidence type="ECO:0000256" key="3">
    <source>
        <dbReference type="ARBA" id="ARBA00007832"/>
    </source>
</evidence>
<comment type="caution">
    <text evidence="7">The sequence shown here is derived from an EMBL/GenBank/DDBJ whole genome shotgun (WGS) entry which is preliminary data.</text>
</comment>
<dbReference type="InterPro" id="IPR016181">
    <property type="entry name" value="Acyl_CoA_acyltransferase"/>
</dbReference>
<dbReference type="Gene3D" id="1.10.510.40">
    <property type="match status" value="1"/>
</dbReference>
<evidence type="ECO:0000256" key="4">
    <source>
        <dbReference type="ARBA" id="ARBA00020586"/>
    </source>
</evidence>
<dbReference type="Proteomes" id="UP000570851">
    <property type="component" value="Unassembled WGS sequence"/>
</dbReference>
<evidence type="ECO:0000313" key="8">
    <source>
        <dbReference type="Proteomes" id="UP000570851"/>
    </source>
</evidence>
<dbReference type="SMART" id="SM01006">
    <property type="entry name" value="AlcB"/>
    <property type="match status" value="1"/>
</dbReference>